<keyword evidence="1" id="KW-0732">Signal</keyword>
<organism evidence="5 6">
    <name type="scientific">Aureitalea marina</name>
    <dbReference type="NCBI Taxonomy" id="930804"/>
    <lineage>
        <taxon>Bacteria</taxon>
        <taxon>Pseudomonadati</taxon>
        <taxon>Bacteroidota</taxon>
        <taxon>Flavobacteriia</taxon>
        <taxon>Flavobacteriales</taxon>
        <taxon>Flavobacteriaceae</taxon>
        <taxon>Aureitalea</taxon>
    </lineage>
</organism>
<dbReference type="InterPro" id="IPR026444">
    <property type="entry name" value="Secre_tail"/>
</dbReference>
<evidence type="ECO:0000259" key="4">
    <source>
        <dbReference type="Pfam" id="PF18962"/>
    </source>
</evidence>
<accession>A0A2S7KQ78</accession>
<evidence type="ECO:0000256" key="1">
    <source>
        <dbReference type="ARBA" id="ARBA00022729"/>
    </source>
</evidence>
<dbReference type="OrthoDB" id="9764804at2"/>
<keyword evidence="6" id="KW-1185">Reference proteome</keyword>
<dbReference type="InterPro" id="IPR031778">
    <property type="entry name" value="Sortilin_N"/>
</dbReference>
<dbReference type="Proteomes" id="UP000239800">
    <property type="component" value="Unassembled WGS sequence"/>
</dbReference>
<dbReference type="Pfam" id="PF18962">
    <property type="entry name" value="Por_Secre_tail"/>
    <property type="match status" value="1"/>
</dbReference>
<keyword evidence="2" id="KW-0677">Repeat</keyword>
<evidence type="ECO:0000259" key="3">
    <source>
        <dbReference type="Pfam" id="PF15902"/>
    </source>
</evidence>
<reference evidence="5 6" key="1">
    <citation type="submission" date="2016-11" db="EMBL/GenBank/DDBJ databases">
        <title>Trade-off between light-utilization and light-protection in marine flavobacteria.</title>
        <authorList>
            <person name="Kumagai Y."/>
        </authorList>
    </citation>
    <scope>NUCLEOTIDE SEQUENCE [LARGE SCALE GENOMIC DNA]</scope>
    <source>
        <strain evidence="5 6">NBRC 107741</strain>
    </source>
</reference>
<evidence type="ECO:0000313" key="6">
    <source>
        <dbReference type="Proteomes" id="UP000239800"/>
    </source>
</evidence>
<gene>
    <name evidence="5" type="ORF">BST85_07645</name>
</gene>
<dbReference type="AlphaFoldDB" id="A0A2S7KQ78"/>
<proteinExistence type="predicted"/>
<dbReference type="InterPro" id="IPR015943">
    <property type="entry name" value="WD40/YVTN_repeat-like_dom_sf"/>
</dbReference>
<dbReference type="Gene3D" id="2.130.10.10">
    <property type="entry name" value="YVTN repeat-like/Quinoprotein amine dehydrogenase"/>
    <property type="match status" value="1"/>
</dbReference>
<dbReference type="EMBL" id="MQUB01000001">
    <property type="protein sequence ID" value="PQB04782.1"/>
    <property type="molecule type" value="Genomic_DNA"/>
</dbReference>
<feature type="domain" description="Secretion system C-terminal sorting" evidence="4">
    <location>
        <begin position="163"/>
        <end position="235"/>
    </location>
</feature>
<dbReference type="NCBIfam" id="TIGR04183">
    <property type="entry name" value="Por_Secre_tail"/>
    <property type="match status" value="1"/>
</dbReference>
<dbReference type="Gene3D" id="2.60.120.380">
    <property type="match status" value="1"/>
</dbReference>
<protein>
    <recommendedName>
        <fullName evidence="7">Secretion system C-terminal sorting domain-containing protein</fullName>
    </recommendedName>
</protein>
<evidence type="ECO:0000313" key="5">
    <source>
        <dbReference type="EMBL" id="PQB04782.1"/>
    </source>
</evidence>
<feature type="domain" description="Sortilin N-terminal" evidence="3">
    <location>
        <begin position="10"/>
        <end position="139"/>
    </location>
</feature>
<comment type="caution">
    <text evidence="5">The sequence shown here is derived from an EMBL/GenBank/DDBJ whole genome shotgun (WGS) entry which is preliminary data.</text>
</comment>
<evidence type="ECO:0000256" key="2">
    <source>
        <dbReference type="ARBA" id="ARBA00022737"/>
    </source>
</evidence>
<dbReference type="RefSeq" id="WP_104812711.1">
    <property type="nucleotide sequence ID" value="NZ_MQUB01000001.1"/>
</dbReference>
<evidence type="ECO:0008006" key="7">
    <source>
        <dbReference type="Google" id="ProtNLM"/>
    </source>
</evidence>
<dbReference type="SUPFAM" id="SSF110296">
    <property type="entry name" value="Oligoxyloglucan reducing end-specific cellobiohydrolase"/>
    <property type="match status" value="1"/>
</dbReference>
<name>A0A2S7KQ78_9FLAO</name>
<sequence>MIYASRGGIIWRTTDGGATEWEQLTVPGGTINFISVHPSDPDRVAVATTSTARVFVTEDGGQTWENLRLNLPNFSAQCVLWDDNGDDGLYVGMNYGIYYIDDTFSEWQPFNNNLPNVIITELEINQADGKIYAGSYGRGLWASEKYDSQLAAEQFLNDATVALFPNPAQDEFTLVLSEPDQTDIRVFNLSGQQLIYQADVDVNGPHRVNVSGLAAGVYFVRVSTAKGSVTKRLIVK</sequence>
<dbReference type="Pfam" id="PF15902">
    <property type="entry name" value="Sortilin-Vps10"/>
    <property type="match status" value="1"/>
</dbReference>